<keyword evidence="2" id="KW-0238">DNA-binding</keyword>
<dbReference type="GO" id="GO:0045892">
    <property type="term" value="P:negative regulation of DNA-templated transcription"/>
    <property type="evidence" value="ECO:0007669"/>
    <property type="project" value="TreeGrafter"/>
</dbReference>
<evidence type="ECO:0000259" key="4">
    <source>
        <dbReference type="PROSITE" id="PS51077"/>
    </source>
</evidence>
<protein>
    <submittedName>
        <fullName evidence="6">IclR family transcriptional regulator</fullName>
    </submittedName>
</protein>
<dbReference type="PROSITE" id="PS51077">
    <property type="entry name" value="HTH_ICLR"/>
    <property type="match status" value="1"/>
</dbReference>
<dbReference type="Gene3D" id="3.30.450.40">
    <property type="match status" value="1"/>
</dbReference>
<dbReference type="PROSITE" id="PS51078">
    <property type="entry name" value="ICLR_ED"/>
    <property type="match status" value="1"/>
</dbReference>
<dbReference type="PANTHER" id="PTHR30136:SF35">
    <property type="entry name" value="HTH-TYPE TRANSCRIPTIONAL REGULATOR RV1719"/>
    <property type="match status" value="1"/>
</dbReference>
<sequence>MSLGKGELTTTATSLHILELIVDHGWVTLRGLVEETGLAKSTVHKHLSTLRANDYIVKEGERYTLGLYFLTVGKRAVELRDSYQLVEQKVRELGSRTDAEVDFTVEENGRLILMFEAAGATNESTFGTGTEFFLHNTAAGKAILATYADSKRDEILDTQGLPATTNKTIQSREALHAELEQVRENGYALNDGECVEGYRTVSSVIKRPNGSVLGAISAGGPAYRIDQSRLKNELADHVRSATAEVTESLAEAQSTL</sequence>
<dbReference type="InterPro" id="IPR050707">
    <property type="entry name" value="HTH_MetabolicPath_Reg"/>
</dbReference>
<reference evidence="6 7" key="1">
    <citation type="submission" date="2020-02" db="EMBL/GenBank/DDBJ databases">
        <title>Whole genome sequence of Halogeometricum borinquense strain wsp4.</title>
        <authorList>
            <person name="Verma D.K."/>
            <person name="Gopal K."/>
            <person name="Prasad E.S."/>
        </authorList>
    </citation>
    <scope>NUCLEOTIDE SEQUENCE [LARGE SCALE GENOMIC DNA]</scope>
    <source>
        <strain evidence="7">wsp4</strain>
    </source>
</reference>
<dbReference type="Pfam" id="PF01614">
    <property type="entry name" value="IclR_C"/>
    <property type="match status" value="1"/>
</dbReference>
<dbReference type="GO" id="GO:0003700">
    <property type="term" value="F:DNA-binding transcription factor activity"/>
    <property type="evidence" value="ECO:0007669"/>
    <property type="project" value="TreeGrafter"/>
</dbReference>
<evidence type="ECO:0000256" key="1">
    <source>
        <dbReference type="ARBA" id="ARBA00023015"/>
    </source>
</evidence>
<gene>
    <name evidence="6" type="ORF">G3I44_15800</name>
</gene>
<dbReference type="AlphaFoldDB" id="A0A6C0UJB2"/>
<dbReference type="SUPFAM" id="SSF55781">
    <property type="entry name" value="GAF domain-like"/>
    <property type="match status" value="1"/>
</dbReference>
<dbReference type="SUPFAM" id="SSF46785">
    <property type="entry name" value="Winged helix' DNA-binding domain"/>
    <property type="match status" value="1"/>
</dbReference>
<evidence type="ECO:0000256" key="3">
    <source>
        <dbReference type="ARBA" id="ARBA00023163"/>
    </source>
</evidence>
<evidence type="ECO:0000256" key="2">
    <source>
        <dbReference type="ARBA" id="ARBA00023125"/>
    </source>
</evidence>
<keyword evidence="1" id="KW-0805">Transcription regulation</keyword>
<dbReference type="InterPro" id="IPR005471">
    <property type="entry name" value="Tscrpt_reg_IclR_N"/>
</dbReference>
<dbReference type="Gene3D" id="1.10.10.10">
    <property type="entry name" value="Winged helix-like DNA-binding domain superfamily/Winged helix DNA-binding domain"/>
    <property type="match status" value="1"/>
</dbReference>
<evidence type="ECO:0000313" key="7">
    <source>
        <dbReference type="Proteomes" id="UP000465846"/>
    </source>
</evidence>
<keyword evidence="3" id="KW-0804">Transcription</keyword>
<evidence type="ECO:0000259" key="5">
    <source>
        <dbReference type="PROSITE" id="PS51078"/>
    </source>
</evidence>
<evidence type="ECO:0000313" key="6">
    <source>
        <dbReference type="EMBL" id="QIB75624.1"/>
    </source>
</evidence>
<dbReference type="CDD" id="cd00090">
    <property type="entry name" value="HTH_ARSR"/>
    <property type="match status" value="1"/>
</dbReference>
<feature type="domain" description="HTH iclR-type" evidence="4">
    <location>
        <begin position="8"/>
        <end position="67"/>
    </location>
</feature>
<feature type="domain" description="IclR-ED" evidence="5">
    <location>
        <begin position="68"/>
        <end position="251"/>
    </location>
</feature>
<dbReference type="EMBL" id="CP048739">
    <property type="protein sequence ID" value="QIB75624.1"/>
    <property type="molecule type" value="Genomic_DNA"/>
</dbReference>
<dbReference type="Proteomes" id="UP000465846">
    <property type="component" value="Chromosome"/>
</dbReference>
<dbReference type="InterPro" id="IPR014757">
    <property type="entry name" value="Tscrpt_reg_IclR_C"/>
</dbReference>
<name>A0A6C0UJB2_9EURY</name>
<dbReference type="GeneID" id="44080895"/>
<dbReference type="GO" id="GO:0003677">
    <property type="term" value="F:DNA binding"/>
    <property type="evidence" value="ECO:0007669"/>
    <property type="project" value="UniProtKB-KW"/>
</dbReference>
<dbReference type="InterPro" id="IPR036388">
    <property type="entry name" value="WH-like_DNA-bd_sf"/>
</dbReference>
<dbReference type="Pfam" id="PF09339">
    <property type="entry name" value="HTH_IclR"/>
    <property type="match status" value="1"/>
</dbReference>
<dbReference type="SMART" id="SM00346">
    <property type="entry name" value="HTH_ICLR"/>
    <property type="match status" value="1"/>
</dbReference>
<dbReference type="InterPro" id="IPR036390">
    <property type="entry name" value="WH_DNA-bd_sf"/>
</dbReference>
<accession>A0A6C0UJB2</accession>
<proteinExistence type="predicted"/>
<dbReference type="InterPro" id="IPR029016">
    <property type="entry name" value="GAF-like_dom_sf"/>
</dbReference>
<dbReference type="RefSeq" id="WP_163487384.1">
    <property type="nucleotide sequence ID" value="NZ_CP048739.1"/>
</dbReference>
<dbReference type="InterPro" id="IPR011991">
    <property type="entry name" value="ArsR-like_HTH"/>
</dbReference>
<dbReference type="PANTHER" id="PTHR30136">
    <property type="entry name" value="HELIX-TURN-HELIX TRANSCRIPTIONAL REGULATOR, ICLR FAMILY"/>
    <property type="match status" value="1"/>
</dbReference>
<organism evidence="6 7">
    <name type="scientific">Halogeometricum borinquense</name>
    <dbReference type="NCBI Taxonomy" id="60847"/>
    <lineage>
        <taxon>Archaea</taxon>
        <taxon>Methanobacteriati</taxon>
        <taxon>Methanobacteriota</taxon>
        <taxon>Stenosarchaea group</taxon>
        <taxon>Halobacteria</taxon>
        <taxon>Halobacteriales</taxon>
        <taxon>Haloferacaceae</taxon>
        <taxon>Halogeometricum</taxon>
    </lineage>
</organism>